<protein>
    <submittedName>
        <fullName evidence="2">Uncharacterized protein</fullName>
    </submittedName>
</protein>
<feature type="region of interest" description="Disordered" evidence="1">
    <location>
        <begin position="708"/>
        <end position="759"/>
    </location>
</feature>
<proteinExistence type="predicted"/>
<gene>
    <name evidence="2" type="ORF">PoB_003118900</name>
</gene>
<organism evidence="2 3">
    <name type="scientific">Plakobranchus ocellatus</name>
    <dbReference type="NCBI Taxonomy" id="259542"/>
    <lineage>
        <taxon>Eukaryota</taxon>
        <taxon>Metazoa</taxon>
        <taxon>Spiralia</taxon>
        <taxon>Lophotrochozoa</taxon>
        <taxon>Mollusca</taxon>
        <taxon>Gastropoda</taxon>
        <taxon>Heterobranchia</taxon>
        <taxon>Euthyneura</taxon>
        <taxon>Panpulmonata</taxon>
        <taxon>Sacoglossa</taxon>
        <taxon>Placobranchoidea</taxon>
        <taxon>Plakobranchidae</taxon>
        <taxon>Plakobranchus</taxon>
    </lineage>
</organism>
<comment type="caution">
    <text evidence="2">The sequence shown here is derived from an EMBL/GenBank/DDBJ whole genome shotgun (WGS) entry which is preliminary data.</text>
</comment>
<reference evidence="2 3" key="1">
    <citation type="journal article" date="2021" name="Elife">
        <title>Chloroplast acquisition without the gene transfer in kleptoplastic sea slugs, Plakobranchus ocellatus.</title>
        <authorList>
            <person name="Maeda T."/>
            <person name="Takahashi S."/>
            <person name="Yoshida T."/>
            <person name="Shimamura S."/>
            <person name="Takaki Y."/>
            <person name="Nagai Y."/>
            <person name="Toyoda A."/>
            <person name="Suzuki Y."/>
            <person name="Arimoto A."/>
            <person name="Ishii H."/>
            <person name="Satoh N."/>
            <person name="Nishiyama T."/>
            <person name="Hasebe M."/>
            <person name="Maruyama T."/>
            <person name="Minagawa J."/>
            <person name="Obokata J."/>
            <person name="Shigenobu S."/>
        </authorList>
    </citation>
    <scope>NUCLEOTIDE SEQUENCE [LARGE SCALE GENOMIC DNA]</scope>
</reference>
<evidence type="ECO:0000256" key="1">
    <source>
        <dbReference type="SAM" id="MobiDB-lite"/>
    </source>
</evidence>
<feature type="compositionally biased region" description="Basic and acidic residues" evidence="1">
    <location>
        <begin position="717"/>
        <end position="745"/>
    </location>
</feature>
<evidence type="ECO:0000313" key="2">
    <source>
        <dbReference type="EMBL" id="GFO04684.1"/>
    </source>
</evidence>
<accession>A0AAV4AAJ7</accession>
<dbReference type="EMBL" id="BLXT01003741">
    <property type="protein sequence ID" value="GFO04684.1"/>
    <property type="molecule type" value="Genomic_DNA"/>
</dbReference>
<keyword evidence="3" id="KW-1185">Reference proteome</keyword>
<dbReference type="Proteomes" id="UP000735302">
    <property type="component" value="Unassembled WGS sequence"/>
</dbReference>
<dbReference type="AlphaFoldDB" id="A0AAV4AAJ7"/>
<name>A0AAV4AAJ7_9GAST</name>
<evidence type="ECO:0000313" key="3">
    <source>
        <dbReference type="Proteomes" id="UP000735302"/>
    </source>
</evidence>
<sequence length="793" mass="88845">MSPPPSRDARLFFNLWNNLDFAKPSQELKVYAAGQTGLDPCKQAYSDCENQWVDRTQAAQTDGERCDSALQWDACLLRALSDGLCSGTESSPREIQQEKEIYCEETEDCKEAQEKCKQDYDYNKKSDKCGAAKDWKKCNDDAQKTGTCQSVPQQVLDEEQNSCEAAKSGSECLNAVNKCSDEWQMKYDDDHPNVLKCRLAQDWAACLKNAIVFKCETESVTFPREVIVQEMYCDAPDQEVDFCKEGKDICEDAWSPKLKAVKTEAERCDTARSWRDCLNDASLLERCPSGVDIPVDVEETIIRYCVAERKQAGDSCSVLEEECARAYLISRDNRRNKCDISQQWQQCLKEAEAKGCGIAVPATLQEELDICKNEDLECPAEMARCKAEFDSQDPSLDRCAQAQKWRACLENLVDVCTFQFPTSLHQMEASSCYIQKSSECLSKETQCKKQYLDNVAVTGESCVLVEQWKECLEQLVDDKGCDTQVPMEVFRAEVRLCYAAAGGGQSCADEQAKCKRAFDSAPTADPCNNAKAWRSCLEALMGKCNVNFPFKLNAAEATSCYVPGTSSFSDSRDAGGAKLTCKKREQRCRAKSVVSERKRTRCDQAKKWRSCLEGLTGECKVEFPVELNQLQAFHCYPAPSQPDPSDTTSDKSKCNKKQDKCKTNALKSKASACDQAKDWRSCLDDLLDECTVEYPFALNQLQALNCDSSSGDQNQGGKDDSKKDDSKRDDSKKKDDSSNSCEKKAKNCKPKKAKTCDDAQQWRSCLDKLKDECGMGIYTSDLNTLQSNTCYDK</sequence>